<keyword evidence="1" id="KW-0732">Signal</keyword>
<dbReference type="Pfam" id="PF11751">
    <property type="entry name" value="PorP_SprF"/>
    <property type="match status" value="1"/>
</dbReference>
<keyword evidence="3" id="KW-1185">Reference proteome</keyword>
<dbReference type="InterPro" id="IPR019861">
    <property type="entry name" value="PorP/SprF_Bacteroidetes"/>
</dbReference>
<dbReference type="EMBL" id="JADQDQ010000012">
    <property type="protein sequence ID" value="MBF9239373.1"/>
    <property type="molecule type" value="Genomic_DNA"/>
</dbReference>
<accession>A0ABS0ILW9</accession>
<feature type="chain" id="PRO_5047092561" evidence="1">
    <location>
        <begin position="28"/>
        <end position="329"/>
    </location>
</feature>
<gene>
    <name evidence="2" type="ORF">I2I05_18415</name>
</gene>
<dbReference type="NCBIfam" id="TIGR03519">
    <property type="entry name" value="T9SS_PorP_fam"/>
    <property type="match status" value="1"/>
</dbReference>
<feature type="signal peptide" evidence="1">
    <location>
        <begin position="1"/>
        <end position="27"/>
    </location>
</feature>
<evidence type="ECO:0000313" key="2">
    <source>
        <dbReference type="EMBL" id="MBF9239373.1"/>
    </source>
</evidence>
<reference evidence="2 3" key="1">
    <citation type="submission" date="2020-11" db="EMBL/GenBank/DDBJ databases">
        <authorList>
            <person name="Kim M.K."/>
        </authorList>
    </citation>
    <scope>NUCLEOTIDE SEQUENCE [LARGE SCALE GENOMIC DNA]</scope>
    <source>
        <strain evidence="2 3">BT683</strain>
    </source>
</reference>
<name>A0ABS0ILW9_9BACT</name>
<dbReference type="RefSeq" id="WP_196283725.1">
    <property type="nucleotide sequence ID" value="NZ_JADQDQ010000012.1"/>
</dbReference>
<evidence type="ECO:0000256" key="1">
    <source>
        <dbReference type="SAM" id="SignalP"/>
    </source>
</evidence>
<evidence type="ECO:0000313" key="3">
    <source>
        <dbReference type="Proteomes" id="UP000597617"/>
    </source>
</evidence>
<organism evidence="2 3">
    <name type="scientific">Hymenobacter jeongseonensis</name>
    <dbReference type="NCBI Taxonomy" id="2791027"/>
    <lineage>
        <taxon>Bacteria</taxon>
        <taxon>Pseudomonadati</taxon>
        <taxon>Bacteroidota</taxon>
        <taxon>Cytophagia</taxon>
        <taxon>Cytophagales</taxon>
        <taxon>Hymenobacteraceae</taxon>
        <taxon>Hymenobacter</taxon>
    </lineage>
</organism>
<sequence length="329" mass="36417">MTTTVMNRALRVLLLPLLFWAGAPARAQQQAQYSQYMNNNYILNPGTTGVEDYIDVKFSYRTQWTGLEGAPKTYYASISSSLGKWRSTQKRTIRDRRRPFHAVGGLVYNDVTGPTSRAGAYVSYAYNMVLTPDLRLALGMSAGMQQFSVDGQQLRFYDPTTVAPSAASQVLDGTVGLWMYTSKFYVGLSGAQLLGNQLNFSYGRDQLGEGAPGNTLKRHYFATAGVRLPLNDDWSLVPSVLVKAVNPAPLSFDINAKLKYQDLLWAGVSWRAFDSAVAMVGLSYEQYTLGYSYDAGLSELAGYHGGSHEILVGLRLKKKAQVVCTNRFW</sequence>
<protein>
    <submittedName>
        <fullName evidence="2">Type IX secretion system membrane protein PorP/SprF</fullName>
    </submittedName>
</protein>
<proteinExistence type="predicted"/>
<dbReference type="Proteomes" id="UP000597617">
    <property type="component" value="Unassembled WGS sequence"/>
</dbReference>
<comment type="caution">
    <text evidence="2">The sequence shown here is derived from an EMBL/GenBank/DDBJ whole genome shotgun (WGS) entry which is preliminary data.</text>
</comment>